<protein>
    <submittedName>
        <fullName evidence="3">SLC13 family permease</fullName>
    </submittedName>
</protein>
<comment type="caution">
    <text evidence="3">The sequence shown here is derived from an EMBL/GenBank/DDBJ whole genome shotgun (WGS) entry which is preliminary data.</text>
</comment>
<feature type="transmembrane region" description="Helical" evidence="1">
    <location>
        <begin position="185"/>
        <end position="202"/>
    </location>
</feature>
<evidence type="ECO:0000313" key="3">
    <source>
        <dbReference type="EMBL" id="MCO7545242.1"/>
    </source>
</evidence>
<sequence>MLTITIILAILICIGVGYWLNINIGLLAISAAYLISTTMMGVSVKELVTYWPLNLFFIIFAVTFFFGFVIANGTMEKIARNAVFMARGMPSLIPFALYGLVLLVAGIGPGHYAVFVFLSPLVMSVASRTGMSRLLGAIIIVSGGMATTFTSISLGGRVTQGILENAGYDAATAASYTHTLLIDSFIYQTLVFLVAYVLLKGYQTKSLETERPEPFDAQQRRTLWLVAFIVGLIILPSTIAAFLPAGSAFTAIASRIDPTFISIIGVVLALILRVGDEKAALAKVPWGIIILLCGMGMLIAVAVKAGTIAALAQWLAANVSPAMVPYATGVSSSIMSFFSSTLGVVMPTLFPIVPDLASNAGLSHTVLLSAIVLCSSLTGFSPFSSGGALALAGVQEEAERNKLFYRLLLVPLCGVSGVLVFVFLGLLG</sequence>
<dbReference type="Pfam" id="PF07158">
    <property type="entry name" value="MatC_N"/>
    <property type="match status" value="1"/>
</dbReference>
<organism evidence="3 4">
    <name type="scientific">Stutzerimonas nitrititolerans</name>
    <dbReference type="NCBI Taxonomy" id="2482751"/>
    <lineage>
        <taxon>Bacteria</taxon>
        <taxon>Pseudomonadati</taxon>
        <taxon>Pseudomonadota</taxon>
        <taxon>Gammaproteobacteria</taxon>
        <taxon>Pseudomonadales</taxon>
        <taxon>Pseudomonadaceae</taxon>
        <taxon>Stutzerimonas</taxon>
    </lineage>
</organism>
<gene>
    <name evidence="3" type="ORF">NJF43_10820</name>
</gene>
<reference evidence="3" key="1">
    <citation type="submission" date="2022-06" db="EMBL/GenBank/DDBJ databases">
        <title>Detection of beta-lactamases in bacteria of animal origin.</title>
        <authorList>
            <person name="Mlynarcik P."/>
            <person name="Zdarska V."/>
            <person name="Chudobova H."/>
            <person name="Prochazkova P."/>
            <person name="Hricova K."/>
            <person name="Mezerova K."/>
            <person name="Bardon J."/>
            <person name="Dolejska M."/>
            <person name="Sukkar I."/>
            <person name="Kolar M."/>
        </authorList>
    </citation>
    <scope>NUCLEOTIDE SEQUENCE</scope>
    <source>
        <strain evidence="3">S 300-3</strain>
    </source>
</reference>
<dbReference type="InterPro" id="IPR009827">
    <property type="entry name" value="MatC_N"/>
</dbReference>
<feature type="transmembrane region" description="Helical" evidence="1">
    <location>
        <begin position="284"/>
        <end position="314"/>
    </location>
</feature>
<accession>A0AA41WH71</accession>
<feature type="domain" description="Dicarboxylate carrier MatC N-terminal" evidence="2">
    <location>
        <begin position="3"/>
        <end position="146"/>
    </location>
</feature>
<feature type="transmembrane region" description="Helical" evidence="1">
    <location>
        <begin position="223"/>
        <end position="243"/>
    </location>
</feature>
<keyword evidence="1" id="KW-1133">Transmembrane helix</keyword>
<proteinExistence type="predicted"/>
<feature type="transmembrane region" description="Helical" evidence="1">
    <location>
        <begin position="334"/>
        <end position="353"/>
    </location>
</feature>
<feature type="transmembrane region" description="Helical" evidence="1">
    <location>
        <begin position="403"/>
        <end position="427"/>
    </location>
</feature>
<feature type="transmembrane region" description="Helical" evidence="1">
    <location>
        <begin position="47"/>
        <end position="75"/>
    </location>
</feature>
<evidence type="ECO:0000259" key="2">
    <source>
        <dbReference type="Pfam" id="PF07158"/>
    </source>
</evidence>
<feature type="transmembrane region" description="Helical" evidence="1">
    <location>
        <begin position="365"/>
        <end position="383"/>
    </location>
</feature>
<keyword evidence="1" id="KW-0472">Membrane</keyword>
<dbReference type="AlphaFoldDB" id="A0AA41WH71"/>
<feature type="transmembrane region" description="Helical" evidence="1">
    <location>
        <begin position="134"/>
        <end position="154"/>
    </location>
</feature>
<evidence type="ECO:0000313" key="4">
    <source>
        <dbReference type="Proteomes" id="UP001165292"/>
    </source>
</evidence>
<feature type="transmembrane region" description="Helical" evidence="1">
    <location>
        <begin position="249"/>
        <end position="272"/>
    </location>
</feature>
<keyword evidence="1" id="KW-0812">Transmembrane</keyword>
<feature type="transmembrane region" description="Helical" evidence="1">
    <location>
        <begin position="6"/>
        <end position="35"/>
    </location>
</feature>
<dbReference type="RefSeq" id="WP_058077425.1">
    <property type="nucleotide sequence ID" value="NZ_DALZGY010000100.1"/>
</dbReference>
<dbReference type="Proteomes" id="UP001165292">
    <property type="component" value="Unassembled WGS sequence"/>
</dbReference>
<name>A0AA41WH71_9GAMM</name>
<feature type="transmembrane region" description="Helical" evidence="1">
    <location>
        <begin position="95"/>
        <end position="122"/>
    </location>
</feature>
<evidence type="ECO:0000256" key="1">
    <source>
        <dbReference type="SAM" id="Phobius"/>
    </source>
</evidence>
<dbReference type="EMBL" id="JAMYBS010000010">
    <property type="protein sequence ID" value="MCO7545242.1"/>
    <property type="molecule type" value="Genomic_DNA"/>
</dbReference>